<dbReference type="InterPro" id="IPR052194">
    <property type="entry name" value="MESH1"/>
</dbReference>
<dbReference type="SUPFAM" id="SSF109604">
    <property type="entry name" value="HD-domain/PDEase-like"/>
    <property type="match status" value="1"/>
</dbReference>
<evidence type="ECO:0000256" key="9">
    <source>
        <dbReference type="ARBA" id="ARBA00041464"/>
    </source>
</evidence>
<evidence type="ECO:0000256" key="6">
    <source>
        <dbReference type="ARBA" id="ARBA00037781"/>
    </source>
</evidence>
<evidence type="ECO:0000256" key="5">
    <source>
        <dbReference type="ARBA" id="ARBA00024387"/>
    </source>
</evidence>
<evidence type="ECO:0000259" key="12">
    <source>
        <dbReference type="PROSITE" id="PS51831"/>
    </source>
</evidence>
<evidence type="ECO:0000256" key="1">
    <source>
        <dbReference type="ARBA" id="ARBA00001936"/>
    </source>
</evidence>
<evidence type="ECO:0000256" key="3">
    <source>
        <dbReference type="ARBA" id="ARBA00022801"/>
    </source>
</evidence>
<keyword evidence="3 13" id="KW-0378">Hydrolase</keyword>
<dbReference type="STRING" id="178035.A0A154PDI2"/>
<keyword evidence="14" id="KW-1185">Reference proteome</keyword>
<dbReference type="AlphaFoldDB" id="A0A154PDI2"/>
<dbReference type="Pfam" id="PF13328">
    <property type="entry name" value="HD_4"/>
    <property type="match status" value="1"/>
</dbReference>
<evidence type="ECO:0000256" key="11">
    <source>
        <dbReference type="ARBA" id="ARBA00047968"/>
    </source>
</evidence>
<reference evidence="13 14" key="1">
    <citation type="submission" date="2015-07" db="EMBL/GenBank/DDBJ databases">
        <title>The genome of Dufourea novaeangliae.</title>
        <authorList>
            <person name="Pan H."/>
            <person name="Kapheim K."/>
        </authorList>
    </citation>
    <scope>NUCLEOTIDE SEQUENCE [LARGE SCALE GENOMIC DNA]</scope>
    <source>
        <strain evidence="13">0120121106</strain>
        <tissue evidence="13">Whole body</tissue>
    </source>
</reference>
<protein>
    <recommendedName>
        <fullName evidence="8">Guanosine-3',5'-bis(diphosphate) 3'-pyrophosphohydrolase MESH1</fullName>
        <ecNumber evidence="5">3.1.7.2</ecNumber>
    </recommendedName>
    <alternativeName>
        <fullName evidence="9">Metazoan SpoT homolog 1</fullName>
    </alternativeName>
    <alternativeName>
        <fullName evidence="10">Penta-phosphate guanosine-3'-pyrophosphohydrolase</fullName>
    </alternativeName>
</protein>
<comment type="function">
    <text evidence="6">ppGpp hydrolyzing enzyme involved in starvation response.</text>
</comment>
<dbReference type="GO" id="GO:0046872">
    <property type="term" value="F:metal ion binding"/>
    <property type="evidence" value="ECO:0007669"/>
    <property type="project" value="UniProtKB-KW"/>
</dbReference>
<evidence type="ECO:0000256" key="4">
    <source>
        <dbReference type="ARBA" id="ARBA00023211"/>
    </source>
</evidence>
<proteinExistence type="inferred from homology"/>
<dbReference type="PROSITE" id="PS51831">
    <property type="entry name" value="HD"/>
    <property type="match status" value="1"/>
</dbReference>
<comment type="cofactor">
    <cofactor evidence="1">
        <name>Mn(2+)</name>
        <dbReference type="ChEBI" id="CHEBI:29035"/>
    </cofactor>
</comment>
<organism evidence="13 14">
    <name type="scientific">Dufourea novaeangliae</name>
    <name type="common">Sweat bee</name>
    <dbReference type="NCBI Taxonomy" id="178035"/>
    <lineage>
        <taxon>Eukaryota</taxon>
        <taxon>Metazoa</taxon>
        <taxon>Ecdysozoa</taxon>
        <taxon>Arthropoda</taxon>
        <taxon>Hexapoda</taxon>
        <taxon>Insecta</taxon>
        <taxon>Pterygota</taxon>
        <taxon>Neoptera</taxon>
        <taxon>Endopterygota</taxon>
        <taxon>Hymenoptera</taxon>
        <taxon>Apocrita</taxon>
        <taxon>Aculeata</taxon>
        <taxon>Apoidea</taxon>
        <taxon>Anthophila</taxon>
        <taxon>Halictidae</taxon>
        <taxon>Rophitinae</taxon>
        <taxon>Dufourea</taxon>
    </lineage>
</organism>
<name>A0A154PDI2_DUFNO</name>
<dbReference type="EC" id="3.1.7.2" evidence="5"/>
<feature type="domain" description="HD" evidence="12">
    <location>
        <begin position="61"/>
        <end position="156"/>
    </location>
</feature>
<keyword evidence="4" id="KW-0464">Manganese</keyword>
<evidence type="ECO:0000256" key="2">
    <source>
        <dbReference type="ARBA" id="ARBA00022723"/>
    </source>
</evidence>
<evidence type="ECO:0000313" key="13">
    <source>
        <dbReference type="EMBL" id="KZC09867.1"/>
    </source>
</evidence>
<dbReference type="PANTHER" id="PTHR46246">
    <property type="entry name" value="GUANOSINE-3',5'-BIS(DIPHOSPHATE) 3'-PYROPHOSPHOHYDROLASE MESH1"/>
    <property type="match status" value="1"/>
</dbReference>
<comment type="catalytic activity">
    <reaction evidence="11">
        <text>guanosine 3',5'-bis(diphosphate) + H2O = GDP + diphosphate + H(+)</text>
        <dbReference type="Rhea" id="RHEA:14253"/>
        <dbReference type="ChEBI" id="CHEBI:15377"/>
        <dbReference type="ChEBI" id="CHEBI:15378"/>
        <dbReference type="ChEBI" id="CHEBI:33019"/>
        <dbReference type="ChEBI" id="CHEBI:58189"/>
        <dbReference type="ChEBI" id="CHEBI:77828"/>
        <dbReference type="EC" id="3.1.7.2"/>
    </reaction>
</comment>
<gene>
    <name evidence="13" type="ORF">WN55_00513</name>
</gene>
<dbReference type="Gene3D" id="1.10.3210.10">
    <property type="entry name" value="Hypothetical protein af1432"/>
    <property type="match status" value="1"/>
</dbReference>
<evidence type="ECO:0000256" key="8">
    <source>
        <dbReference type="ARBA" id="ARBA00040793"/>
    </source>
</evidence>
<evidence type="ECO:0000313" key="14">
    <source>
        <dbReference type="Proteomes" id="UP000076502"/>
    </source>
</evidence>
<dbReference type="Proteomes" id="UP000076502">
    <property type="component" value="Unassembled WGS sequence"/>
</dbReference>
<dbReference type="OrthoDB" id="430679at2759"/>
<accession>A0A154PDI2</accession>
<dbReference type="EMBL" id="KQ434878">
    <property type="protein sequence ID" value="KZC09867.1"/>
    <property type="molecule type" value="Genomic_DNA"/>
</dbReference>
<dbReference type="InterPro" id="IPR003607">
    <property type="entry name" value="HD/PDEase_dom"/>
</dbReference>
<dbReference type="FunFam" id="1.10.3210.10:FF:000012">
    <property type="entry name" value="HD domain containing 3"/>
    <property type="match status" value="1"/>
</dbReference>
<dbReference type="PANTHER" id="PTHR46246:SF1">
    <property type="entry name" value="GUANOSINE-3',5'-BIS(DIPHOSPHATE) 3'-PYROPHOSPHOHYDROLASE MESH1"/>
    <property type="match status" value="1"/>
</dbReference>
<sequence>MEDNISAAFVGDDLFNTYGPCKTCVKECSNAELLMLVMKCVNFAAVKHKDQRRKDTEETPYINHPIGVANILIQEGNIYDPPVILAALLHDTVEDTDCTFEQIENEFGKEVCGIVREVTDDKSLPKAERKRLQIENASKRSYKAKLVTLADKLYNLRDIEKATPVGWTAERVKEYFKWSKAVIDGCRKTNFTLERELDLIYANRVARDREVCGCKKMSLSKCH</sequence>
<keyword evidence="2" id="KW-0479">Metal-binding</keyword>
<evidence type="ECO:0000256" key="10">
    <source>
        <dbReference type="ARBA" id="ARBA00041770"/>
    </source>
</evidence>
<dbReference type="CDD" id="cd00077">
    <property type="entry name" value="HDc"/>
    <property type="match status" value="1"/>
</dbReference>
<evidence type="ECO:0000256" key="7">
    <source>
        <dbReference type="ARBA" id="ARBA00038354"/>
    </source>
</evidence>
<comment type="similarity">
    <text evidence="7">Belongs to the MESH1 family.</text>
</comment>
<dbReference type="OMA" id="PPWRERK"/>
<dbReference type="InterPro" id="IPR006674">
    <property type="entry name" value="HD_domain"/>
</dbReference>
<dbReference type="GO" id="GO:0008893">
    <property type="term" value="F:guanosine-3',5'-bis(diphosphate) 3'-diphosphatase activity"/>
    <property type="evidence" value="ECO:0007669"/>
    <property type="project" value="UniProtKB-EC"/>
</dbReference>